<organism evidence="2 3">
    <name type="scientific">Paracoccus spongiarum</name>
    <dbReference type="NCBI Taxonomy" id="3064387"/>
    <lineage>
        <taxon>Bacteria</taxon>
        <taxon>Pseudomonadati</taxon>
        <taxon>Pseudomonadota</taxon>
        <taxon>Alphaproteobacteria</taxon>
        <taxon>Rhodobacterales</taxon>
        <taxon>Paracoccaceae</taxon>
        <taxon>Paracoccus</taxon>
    </lineage>
</organism>
<comment type="caution">
    <text evidence="2">The sequence shown here is derived from an EMBL/GenBank/DDBJ whole genome shotgun (WGS) entry which is preliminary data.</text>
</comment>
<dbReference type="Proteomes" id="UP001224997">
    <property type="component" value="Unassembled WGS sequence"/>
</dbReference>
<evidence type="ECO:0000313" key="3">
    <source>
        <dbReference type="Proteomes" id="UP001224997"/>
    </source>
</evidence>
<dbReference type="SUPFAM" id="SSF50494">
    <property type="entry name" value="Trypsin-like serine proteases"/>
    <property type="match status" value="1"/>
</dbReference>
<dbReference type="InterPro" id="IPR045432">
    <property type="entry name" value="EAD5"/>
</dbReference>
<evidence type="ECO:0000259" key="1">
    <source>
        <dbReference type="Pfam" id="PF19957"/>
    </source>
</evidence>
<protein>
    <submittedName>
        <fullName evidence="2">Trypsin-like peptidase domain-containing protein</fullName>
    </submittedName>
</protein>
<gene>
    <name evidence="2" type="ORF">Q5Y72_06140</name>
</gene>
<dbReference type="PANTHER" id="PTHR36234">
    <property type="entry name" value="LYSYL ENDOPEPTIDASE"/>
    <property type="match status" value="1"/>
</dbReference>
<dbReference type="Pfam" id="PF19957">
    <property type="entry name" value="EAD5"/>
    <property type="match status" value="1"/>
</dbReference>
<sequence>MAWNGYLDAAELIRVRDALIAADLFSPEAFRALLSVLPAGYRALLPGNPGLPPAMQIDQILRAMNLVVNLRGGEVPMRLVLAQAADYAADAAQRDLFEDMAAQVVARRPAPAGANAAAGSAAAAAVPAQPTAMARLAAAMPSLAGAEVAPEAVIGELDTTLSVNFLAGGLAAAGSVFKIVVQRHFDGAASFTSGDTPDASSGTAWMFRPGIGITNHHVLNARTGTEPDAAPGDLRLQAETARLIADFRDEADERPGLVLGPGSLIHADKTLDYALFRVPDELAQRPALGLRRHPIRKTGQQKIGDRVNLLQHPMGRPMRLGFRNNFVVLGNNDMLAYLTDTNRGSSGAPVFDDSWAVAALHVGSQPLSVPEFDLMGVTVRRENFGVPVQAILADLAANAPAALAAIGGAV</sequence>
<keyword evidence="3" id="KW-1185">Reference proteome</keyword>
<evidence type="ECO:0000313" key="2">
    <source>
        <dbReference type="EMBL" id="MDP5306666.1"/>
    </source>
</evidence>
<dbReference type="InterPro" id="IPR027310">
    <property type="entry name" value="Profilin_CS"/>
</dbReference>
<dbReference type="Gene3D" id="2.40.10.10">
    <property type="entry name" value="Trypsin-like serine proteases"/>
    <property type="match status" value="2"/>
</dbReference>
<dbReference type="RefSeq" id="WP_305962513.1">
    <property type="nucleotide sequence ID" value="NZ_JAVAMQ010000004.1"/>
</dbReference>
<proteinExistence type="predicted"/>
<dbReference type="Pfam" id="PF13365">
    <property type="entry name" value="Trypsin_2"/>
    <property type="match status" value="1"/>
</dbReference>
<dbReference type="InterPro" id="IPR009003">
    <property type="entry name" value="Peptidase_S1_PA"/>
</dbReference>
<accession>A0ABT9JA21</accession>
<dbReference type="InterPro" id="IPR043504">
    <property type="entry name" value="Peptidase_S1_PA_chymotrypsin"/>
</dbReference>
<dbReference type="PANTHER" id="PTHR36234:SF5">
    <property type="entry name" value="LYSYL ENDOPEPTIDASE"/>
    <property type="match status" value="1"/>
</dbReference>
<reference evidence="2 3" key="1">
    <citation type="submission" date="2023-08" db="EMBL/GenBank/DDBJ databases">
        <authorList>
            <person name="Park J.-S."/>
        </authorList>
    </citation>
    <scope>NUCLEOTIDE SEQUENCE [LARGE SCALE GENOMIC DNA]</scope>
    <source>
        <strain evidence="2 3">2205BS29-5</strain>
    </source>
</reference>
<feature type="domain" description="Effector-associated" evidence="1">
    <location>
        <begin position="6"/>
        <end position="166"/>
    </location>
</feature>
<dbReference type="EMBL" id="JAVAMQ010000004">
    <property type="protein sequence ID" value="MDP5306666.1"/>
    <property type="molecule type" value="Genomic_DNA"/>
</dbReference>
<dbReference type="PROSITE" id="PS00414">
    <property type="entry name" value="PROFILIN"/>
    <property type="match status" value="1"/>
</dbReference>
<name>A0ABT9JA21_9RHOB</name>